<dbReference type="InterPro" id="IPR000700">
    <property type="entry name" value="PAS-assoc_C"/>
</dbReference>
<evidence type="ECO:0000259" key="5">
    <source>
        <dbReference type="PROSITE" id="PS50887"/>
    </source>
</evidence>
<gene>
    <name evidence="6" type="ORF">K4A83_16955</name>
</gene>
<dbReference type="SUPFAM" id="SSF55781">
    <property type="entry name" value="GAF domain-like"/>
    <property type="match status" value="1"/>
</dbReference>
<evidence type="ECO:0000256" key="2">
    <source>
        <dbReference type="SAM" id="Phobius"/>
    </source>
</evidence>
<dbReference type="SMART" id="SM00086">
    <property type="entry name" value="PAC"/>
    <property type="match status" value="2"/>
</dbReference>
<organism evidence="6 7">
    <name type="scientific">Spirulina subsalsa FACHB-351</name>
    <dbReference type="NCBI Taxonomy" id="234711"/>
    <lineage>
        <taxon>Bacteria</taxon>
        <taxon>Bacillati</taxon>
        <taxon>Cyanobacteriota</taxon>
        <taxon>Cyanophyceae</taxon>
        <taxon>Spirulinales</taxon>
        <taxon>Spirulinaceae</taxon>
        <taxon>Spirulina</taxon>
    </lineage>
</organism>
<dbReference type="SUPFAM" id="SSF55785">
    <property type="entry name" value="PYP-like sensor domain (PAS domain)"/>
    <property type="match status" value="3"/>
</dbReference>
<proteinExistence type="predicted"/>
<feature type="domain" description="PAC" evidence="4">
    <location>
        <begin position="305"/>
        <end position="355"/>
    </location>
</feature>
<evidence type="ECO:0000256" key="1">
    <source>
        <dbReference type="SAM" id="Coils"/>
    </source>
</evidence>
<dbReference type="Pfam" id="PF13426">
    <property type="entry name" value="PAS_9"/>
    <property type="match status" value="1"/>
</dbReference>
<dbReference type="SUPFAM" id="SSF55073">
    <property type="entry name" value="Nucleotide cyclase"/>
    <property type="match status" value="1"/>
</dbReference>
<dbReference type="EMBL" id="JAIHOM010000099">
    <property type="protein sequence ID" value="MCW6037949.1"/>
    <property type="molecule type" value="Genomic_DNA"/>
</dbReference>
<dbReference type="PROSITE" id="PS50887">
    <property type="entry name" value="GGDEF"/>
    <property type="match status" value="1"/>
</dbReference>
<dbReference type="Gene3D" id="3.30.450.20">
    <property type="entry name" value="PAS domain"/>
    <property type="match status" value="3"/>
</dbReference>
<dbReference type="InterPro" id="IPR000160">
    <property type="entry name" value="GGDEF_dom"/>
</dbReference>
<feature type="domain" description="GGDEF" evidence="5">
    <location>
        <begin position="858"/>
        <end position="991"/>
    </location>
</feature>
<dbReference type="InterPro" id="IPR029787">
    <property type="entry name" value="Nucleotide_cyclase"/>
</dbReference>
<dbReference type="Pfam" id="PF01590">
    <property type="entry name" value="GAF"/>
    <property type="match status" value="1"/>
</dbReference>
<evidence type="ECO:0000313" key="6">
    <source>
        <dbReference type="EMBL" id="MCW6037949.1"/>
    </source>
</evidence>
<dbReference type="PROSITE" id="PS50113">
    <property type="entry name" value="PAC"/>
    <property type="match status" value="2"/>
</dbReference>
<dbReference type="SMART" id="SM00091">
    <property type="entry name" value="PAS"/>
    <property type="match status" value="2"/>
</dbReference>
<dbReference type="Gene3D" id="3.30.70.270">
    <property type="match status" value="1"/>
</dbReference>
<evidence type="ECO:0000259" key="4">
    <source>
        <dbReference type="PROSITE" id="PS50113"/>
    </source>
</evidence>
<accession>A0ABT3L8W9</accession>
<feature type="domain" description="PAS" evidence="3">
    <location>
        <begin position="395"/>
        <end position="465"/>
    </location>
</feature>
<dbReference type="CDD" id="cd00130">
    <property type="entry name" value="PAS"/>
    <property type="match status" value="2"/>
</dbReference>
<dbReference type="InterPro" id="IPR003018">
    <property type="entry name" value="GAF"/>
</dbReference>
<keyword evidence="1" id="KW-0175">Coiled coil</keyword>
<dbReference type="PANTHER" id="PTHR44757:SF2">
    <property type="entry name" value="BIOFILM ARCHITECTURE MAINTENANCE PROTEIN MBAA"/>
    <property type="match status" value="1"/>
</dbReference>
<dbReference type="Pfam" id="PF08447">
    <property type="entry name" value="PAS_3"/>
    <property type="match status" value="1"/>
</dbReference>
<keyword evidence="2" id="KW-0472">Membrane</keyword>
<dbReference type="Gene3D" id="3.30.450.40">
    <property type="match status" value="1"/>
</dbReference>
<evidence type="ECO:0000313" key="7">
    <source>
        <dbReference type="Proteomes" id="UP001526426"/>
    </source>
</evidence>
<feature type="coiled-coil region" evidence="1">
    <location>
        <begin position="339"/>
        <end position="405"/>
    </location>
</feature>
<keyword evidence="2" id="KW-1133">Transmembrane helix</keyword>
<dbReference type="PANTHER" id="PTHR44757">
    <property type="entry name" value="DIGUANYLATE CYCLASE DGCP"/>
    <property type="match status" value="1"/>
</dbReference>
<dbReference type="PROSITE" id="PS50112">
    <property type="entry name" value="PAS"/>
    <property type="match status" value="2"/>
</dbReference>
<protein>
    <submittedName>
        <fullName evidence="6">PAS domain S-box protein</fullName>
    </submittedName>
</protein>
<dbReference type="InterPro" id="IPR001610">
    <property type="entry name" value="PAC"/>
</dbReference>
<sequence>MKNRQRLGLLILNMTTLSLSLIVASGGIYLLYRTALQQEQEQLAQMAKQQRQWITSLSQGEENPTELLATVQNSLQQTQLPDQTGEIVIGTRDGDRIEFLLSQRNNQVTTPDPVQWTDQSRASAMRKALTGESGTEIAPDHDGIEVISAYEPIDTLNWGVVIQVDLAAFQAPYLKVGVIVLVALIVLDAIGSLIYSQVTGRARQALERSEAKNRAMIEQAADGMILLNEKAIIESFNRAAEQIFGYKASQVLGQHIQTLMLAFGEGEGEVESTLFGETTAIQPVNTVAQNPNSLEKITNNPLATTKREFLGQRQDGSIFPLELAVSRLLEGKIKRFLLIVRDVTERKQAEEALKKLNEELELRVEERTTQLMNLNEELLHEIAERNNAEESLQDSEKRFRSLFQQSEIGVIQCNRSGEFLKVNPRFSRLVQYGETELRDYTLQELSHPEDLGNLVHQYRRVVEGEQAELLLEQRYIRKDGSEVWVMISGSVVRDVMGEVMYFLGLVEDISDRMTIQAALQASESTLKSFYNSTSMMMGIIELVENDIRHISDNAVTTEFFRLSPLAQTSLLASEMGVPEEIRHYWIDHCQESARLGKPVQFEYAYEVDLDAHSIDIRWLSATVSSIDGQQRFSYMVEDITERRRQTEELRRAKEQLSHSVLELDSHRQEMEKLAELNDFLQASATLNDAYDAIAELIAPLFPDCSGGVFALNESGNLVEAIATWGEHFNSETIFSPDDSWALRRGRTHWSDDSHPRLMSKHIHRDPPPGFSLSIPLVAQGDTLGLLYLTSPNKEILNDPKQQFAHTVAEQLALSLANVKLRVNLKLDTIHDPLTGLFNRRYLEESLEREVYTAIRQKRSLGLILVDIDHFRNFNNTFGHEAGDLVLKSLGSFVRRSLHPADLAARYGGEEIILLIPDQSLEEIRHRAEVLREGIKGLKFEHHQQSLDSITVSLGVAKLPENGMTWKALLEGVEMALSRAKAEGRDRVSVLH</sequence>
<feature type="transmembrane region" description="Helical" evidence="2">
    <location>
        <begin position="173"/>
        <end position="195"/>
    </location>
</feature>
<feature type="coiled-coil region" evidence="1">
    <location>
        <begin position="635"/>
        <end position="683"/>
    </location>
</feature>
<name>A0ABT3L8W9_9CYAN</name>
<comment type="caution">
    <text evidence="6">The sequence shown here is derived from an EMBL/GenBank/DDBJ whole genome shotgun (WGS) entry which is preliminary data.</text>
</comment>
<dbReference type="InterPro" id="IPR000014">
    <property type="entry name" value="PAS"/>
</dbReference>
<dbReference type="Proteomes" id="UP001526426">
    <property type="component" value="Unassembled WGS sequence"/>
</dbReference>
<evidence type="ECO:0000259" key="3">
    <source>
        <dbReference type="PROSITE" id="PS50112"/>
    </source>
</evidence>
<dbReference type="InterPro" id="IPR043128">
    <property type="entry name" value="Rev_trsase/Diguanyl_cyclase"/>
</dbReference>
<dbReference type="InterPro" id="IPR029016">
    <property type="entry name" value="GAF-like_dom_sf"/>
</dbReference>
<dbReference type="NCBIfam" id="TIGR00254">
    <property type="entry name" value="GGDEF"/>
    <property type="match status" value="1"/>
</dbReference>
<reference evidence="6 7" key="1">
    <citation type="submission" date="2021-08" db="EMBL/GenBank/DDBJ databases">
        <title>Draft genome sequence of Spirulina subsalsa with high tolerance to salinity and hype-accumulation of phycocyanin.</title>
        <authorList>
            <person name="Pei H."/>
            <person name="Jiang L."/>
        </authorList>
    </citation>
    <scope>NUCLEOTIDE SEQUENCE [LARGE SCALE GENOMIC DNA]</scope>
    <source>
        <strain evidence="6 7">FACHB-351</strain>
    </source>
</reference>
<dbReference type="SMART" id="SM00065">
    <property type="entry name" value="GAF"/>
    <property type="match status" value="1"/>
</dbReference>
<feature type="domain" description="PAC" evidence="4">
    <location>
        <begin position="469"/>
        <end position="521"/>
    </location>
</feature>
<dbReference type="NCBIfam" id="TIGR00229">
    <property type="entry name" value="sensory_box"/>
    <property type="match status" value="3"/>
</dbReference>
<feature type="transmembrane region" description="Helical" evidence="2">
    <location>
        <begin position="7"/>
        <end position="32"/>
    </location>
</feature>
<dbReference type="InterPro" id="IPR013655">
    <property type="entry name" value="PAS_fold_3"/>
</dbReference>
<dbReference type="Pfam" id="PF00990">
    <property type="entry name" value="GGDEF"/>
    <property type="match status" value="1"/>
</dbReference>
<dbReference type="InterPro" id="IPR035965">
    <property type="entry name" value="PAS-like_dom_sf"/>
</dbReference>
<dbReference type="CDD" id="cd18774">
    <property type="entry name" value="PDC2_HK_sensor"/>
    <property type="match status" value="1"/>
</dbReference>
<keyword evidence="7" id="KW-1185">Reference proteome</keyword>
<dbReference type="RefSeq" id="WP_265265838.1">
    <property type="nucleotide sequence ID" value="NZ_JAIHOM010000099.1"/>
</dbReference>
<dbReference type="InterPro" id="IPR052155">
    <property type="entry name" value="Biofilm_reg_signaling"/>
</dbReference>
<keyword evidence="2" id="KW-0812">Transmembrane</keyword>
<feature type="domain" description="PAS" evidence="3">
    <location>
        <begin position="209"/>
        <end position="254"/>
    </location>
</feature>
<dbReference type="SMART" id="SM00267">
    <property type="entry name" value="GGDEF"/>
    <property type="match status" value="1"/>
</dbReference>
<dbReference type="CDD" id="cd01949">
    <property type="entry name" value="GGDEF"/>
    <property type="match status" value="1"/>
</dbReference>